<dbReference type="SUPFAM" id="SSF47413">
    <property type="entry name" value="lambda repressor-like DNA-binding domains"/>
    <property type="match status" value="1"/>
</dbReference>
<keyword evidence="1" id="KW-0238">DNA-binding</keyword>
<dbReference type="CDD" id="cd00093">
    <property type="entry name" value="HTH_XRE"/>
    <property type="match status" value="1"/>
</dbReference>
<evidence type="ECO:0000313" key="4">
    <source>
        <dbReference type="Proteomes" id="UP001183390"/>
    </source>
</evidence>
<dbReference type="InterPro" id="IPR010982">
    <property type="entry name" value="Lambda_DNA-bd_dom_sf"/>
</dbReference>
<proteinExistence type="predicted"/>
<gene>
    <name evidence="3" type="ORF">RM479_20950</name>
</gene>
<evidence type="ECO:0000313" key="3">
    <source>
        <dbReference type="EMBL" id="MDT0330896.1"/>
    </source>
</evidence>
<evidence type="ECO:0000256" key="1">
    <source>
        <dbReference type="ARBA" id="ARBA00023125"/>
    </source>
</evidence>
<keyword evidence="4" id="KW-1185">Reference proteome</keyword>
<accession>A0ABU2MF77</accession>
<dbReference type="PANTHER" id="PTHR46797">
    <property type="entry name" value="HTH-TYPE TRANSCRIPTIONAL REGULATOR"/>
    <property type="match status" value="1"/>
</dbReference>
<protein>
    <submittedName>
        <fullName evidence="3">Helix-turn-helix transcriptional regulator</fullName>
    </submittedName>
</protein>
<organism evidence="3 4">
    <name type="scientific">Nocardiopsis lambiniae</name>
    <dbReference type="NCBI Taxonomy" id="3075539"/>
    <lineage>
        <taxon>Bacteria</taxon>
        <taxon>Bacillati</taxon>
        <taxon>Actinomycetota</taxon>
        <taxon>Actinomycetes</taxon>
        <taxon>Streptosporangiales</taxon>
        <taxon>Nocardiopsidaceae</taxon>
        <taxon>Nocardiopsis</taxon>
    </lineage>
</organism>
<dbReference type="Pfam" id="PF01381">
    <property type="entry name" value="HTH_3"/>
    <property type="match status" value="1"/>
</dbReference>
<dbReference type="InterPro" id="IPR001387">
    <property type="entry name" value="Cro/C1-type_HTH"/>
</dbReference>
<feature type="domain" description="HTH cro/C1-type" evidence="2">
    <location>
        <begin position="13"/>
        <end position="67"/>
    </location>
</feature>
<comment type="caution">
    <text evidence="3">The sequence shown here is derived from an EMBL/GenBank/DDBJ whole genome shotgun (WGS) entry which is preliminary data.</text>
</comment>
<name>A0ABU2MF77_9ACTN</name>
<dbReference type="PANTHER" id="PTHR46797:SF1">
    <property type="entry name" value="METHYLPHOSPHONATE SYNTHASE"/>
    <property type="match status" value="1"/>
</dbReference>
<dbReference type="Proteomes" id="UP001183390">
    <property type="component" value="Unassembled WGS sequence"/>
</dbReference>
<sequence length="130" mass="14503">MTKEDSRRFGEYLKALRENKGLGLRELSRGSGISPSLISLLEKGYQRPKVDTLKSLARALDVPLADLMHRAGYEHACGKPCIATHLRICYSHLPERAIQAIEDSVCRIEQNEAYRSTLSGNISKSSKSKD</sequence>
<dbReference type="RefSeq" id="WP_311513479.1">
    <property type="nucleotide sequence ID" value="NZ_JAVREP010000016.1"/>
</dbReference>
<evidence type="ECO:0000259" key="2">
    <source>
        <dbReference type="PROSITE" id="PS50943"/>
    </source>
</evidence>
<dbReference type="EMBL" id="JAVREP010000016">
    <property type="protein sequence ID" value="MDT0330896.1"/>
    <property type="molecule type" value="Genomic_DNA"/>
</dbReference>
<dbReference type="PROSITE" id="PS50943">
    <property type="entry name" value="HTH_CROC1"/>
    <property type="match status" value="1"/>
</dbReference>
<dbReference type="InterPro" id="IPR050807">
    <property type="entry name" value="TransReg_Diox_bact_type"/>
</dbReference>
<dbReference type="Gene3D" id="1.10.260.40">
    <property type="entry name" value="lambda repressor-like DNA-binding domains"/>
    <property type="match status" value="1"/>
</dbReference>
<reference evidence="4" key="1">
    <citation type="submission" date="2023-07" db="EMBL/GenBank/DDBJ databases">
        <title>30 novel species of actinomycetes from the DSMZ collection.</title>
        <authorList>
            <person name="Nouioui I."/>
        </authorList>
    </citation>
    <scope>NUCLEOTIDE SEQUENCE [LARGE SCALE GENOMIC DNA]</scope>
    <source>
        <strain evidence="4">DSM 44743</strain>
    </source>
</reference>
<dbReference type="SMART" id="SM00530">
    <property type="entry name" value="HTH_XRE"/>
    <property type="match status" value="1"/>
</dbReference>